<dbReference type="AlphaFoldDB" id="A0A2Z6P651"/>
<keyword evidence="2" id="KW-1185">Reference proteome</keyword>
<proteinExistence type="predicted"/>
<name>A0A2Z6P651_TRISU</name>
<evidence type="ECO:0000313" key="1">
    <source>
        <dbReference type="EMBL" id="GAU37907.1"/>
    </source>
</evidence>
<sequence>MSVVADNNQAAVADNNQAAVVGNHRAVVHMGRVPTDRLKLPRLFGHTHNMTQHTPPKYPTRPKLPFNRPKFAIHMPSLIHYTIHQKLFDDAVQMHQQL</sequence>
<dbReference type="EMBL" id="DF973695">
    <property type="protein sequence ID" value="GAU37907.1"/>
    <property type="molecule type" value="Genomic_DNA"/>
</dbReference>
<organism evidence="1 2">
    <name type="scientific">Trifolium subterraneum</name>
    <name type="common">Subterranean clover</name>
    <dbReference type="NCBI Taxonomy" id="3900"/>
    <lineage>
        <taxon>Eukaryota</taxon>
        <taxon>Viridiplantae</taxon>
        <taxon>Streptophyta</taxon>
        <taxon>Embryophyta</taxon>
        <taxon>Tracheophyta</taxon>
        <taxon>Spermatophyta</taxon>
        <taxon>Magnoliopsida</taxon>
        <taxon>eudicotyledons</taxon>
        <taxon>Gunneridae</taxon>
        <taxon>Pentapetalae</taxon>
        <taxon>rosids</taxon>
        <taxon>fabids</taxon>
        <taxon>Fabales</taxon>
        <taxon>Fabaceae</taxon>
        <taxon>Papilionoideae</taxon>
        <taxon>50 kb inversion clade</taxon>
        <taxon>NPAAA clade</taxon>
        <taxon>Hologalegina</taxon>
        <taxon>IRL clade</taxon>
        <taxon>Trifolieae</taxon>
        <taxon>Trifolium</taxon>
    </lineage>
</organism>
<evidence type="ECO:0000313" key="2">
    <source>
        <dbReference type="Proteomes" id="UP000242715"/>
    </source>
</evidence>
<accession>A0A2Z6P651</accession>
<reference evidence="2" key="1">
    <citation type="journal article" date="2017" name="Front. Plant Sci.">
        <title>Climate Clever Clovers: New Paradigm to Reduce the Environmental Footprint of Ruminants by Breeding Low Methanogenic Forages Utilizing Haplotype Variation.</title>
        <authorList>
            <person name="Kaur P."/>
            <person name="Appels R."/>
            <person name="Bayer P.E."/>
            <person name="Keeble-Gagnere G."/>
            <person name="Wang J."/>
            <person name="Hirakawa H."/>
            <person name="Shirasawa K."/>
            <person name="Vercoe P."/>
            <person name="Stefanova K."/>
            <person name="Durmic Z."/>
            <person name="Nichols P."/>
            <person name="Revell C."/>
            <person name="Isobe S.N."/>
            <person name="Edwards D."/>
            <person name="Erskine W."/>
        </authorList>
    </citation>
    <scope>NUCLEOTIDE SEQUENCE [LARGE SCALE GENOMIC DNA]</scope>
    <source>
        <strain evidence="2">cv. Daliak</strain>
    </source>
</reference>
<protein>
    <submittedName>
        <fullName evidence="1">Uncharacterized protein</fullName>
    </submittedName>
</protein>
<dbReference type="Proteomes" id="UP000242715">
    <property type="component" value="Unassembled WGS sequence"/>
</dbReference>
<gene>
    <name evidence="1" type="ORF">TSUD_163440</name>
</gene>